<name>A0ACB9B7X5_ARCLA</name>
<reference evidence="1 2" key="2">
    <citation type="journal article" date="2022" name="Mol. Ecol. Resour.">
        <title>The genomes of chicory, endive, great burdock and yacon provide insights into Asteraceae paleo-polyploidization history and plant inulin production.</title>
        <authorList>
            <person name="Fan W."/>
            <person name="Wang S."/>
            <person name="Wang H."/>
            <person name="Wang A."/>
            <person name="Jiang F."/>
            <person name="Liu H."/>
            <person name="Zhao H."/>
            <person name="Xu D."/>
            <person name="Zhang Y."/>
        </authorList>
    </citation>
    <scope>NUCLEOTIDE SEQUENCE [LARGE SCALE GENOMIC DNA]</scope>
    <source>
        <strain evidence="2">cv. Niubang</strain>
    </source>
</reference>
<comment type="caution">
    <text evidence="1">The sequence shown here is derived from an EMBL/GenBank/DDBJ whole genome shotgun (WGS) entry which is preliminary data.</text>
</comment>
<dbReference type="EMBL" id="CM042052">
    <property type="protein sequence ID" value="KAI3718589.1"/>
    <property type="molecule type" value="Genomic_DNA"/>
</dbReference>
<organism evidence="1 2">
    <name type="scientific">Arctium lappa</name>
    <name type="common">Greater burdock</name>
    <name type="synonym">Lappa major</name>
    <dbReference type="NCBI Taxonomy" id="4217"/>
    <lineage>
        <taxon>Eukaryota</taxon>
        <taxon>Viridiplantae</taxon>
        <taxon>Streptophyta</taxon>
        <taxon>Embryophyta</taxon>
        <taxon>Tracheophyta</taxon>
        <taxon>Spermatophyta</taxon>
        <taxon>Magnoliopsida</taxon>
        <taxon>eudicotyledons</taxon>
        <taxon>Gunneridae</taxon>
        <taxon>Pentapetalae</taxon>
        <taxon>asterids</taxon>
        <taxon>campanulids</taxon>
        <taxon>Asterales</taxon>
        <taxon>Asteraceae</taxon>
        <taxon>Carduoideae</taxon>
        <taxon>Cardueae</taxon>
        <taxon>Arctiinae</taxon>
        <taxon>Arctium</taxon>
    </lineage>
</organism>
<gene>
    <name evidence="1" type="ORF">L6452_19466</name>
</gene>
<sequence>MIDEDQGTFRVGTLWSTLKLRKLDSYEPKETYDEIITMLDDSDYKWPEDPDTKTSSSPAPSVWGKTDALDRSSPVALEIGKALIYGHKIDTTQLIFNDLVVKITKNTREKIGNKDLDHDLAEGDLPYF</sequence>
<protein>
    <submittedName>
        <fullName evidence="1">Uncharacterized protein</fullName>
    </submittedName>
</protein>
<dbReference type="Proteomes" id="UP001055879">
    <property type="component" value="Linkage Group LG06"/>
</dbReference>
<keyword evidence="2" id="KW-1185">Reference proteome</keyword>
<proteinExistence type="predicted"/>
<accession>A0ACB9B7X5</accession>
<reference evidence="2" key="1">
    <citation type="journal article" date="2022" name="Mol. Ecol. Resour.">
        <title>The genomes of chicory, endive, great burdock and yacon provide insights into Asteraceae palaeo-polyploidization history and plant inulin production.</title>
        <authorList>
            <person name="Fan W."/>
            <person name="Wang S."/>
            <person name="Wang H."/>
            <person name="Wang A."/>
            <person name="Jiang F."/>
            <person name="Liu H."/>
            <person name="Zhao H."/>
            <person name="Xu D."/>
            <person name="Zhang Y."/>
        </authorList>
    </citation>
    <scope>NUCLEOTIDE SEQUENCE [LARGE SCALE GENOMIC DNA]</scope>
    <source>
        <strain evidence="2">cv. Niubang</strain>
    </source>
</reference>
<evidence type="ECO:0000313" key="1">
    <source>
        <dbReference type="EMBL" id="KAI3718589.1"/>
    </source>
</evidence>
<evidence type="ECO:0000313" key="2">
    <source>
        <dbReference type="Proteomes" id="UP001055879"/>
    </source>
</evidence>